<accession>A0A8C6HWH9</accession>
<dbReference type="GeneTree" id="ENSGT01150000287599"/>
<feature type="compositionally biased region" description="Basic residues" evidence="1">
    <location>
        <begin position="86"/>
        <end position="105"/>
    </location>
</feature>
<protein>
    <submittedName>
        <fullName evidence="2">Uncharacterized protein</fullName>
    </submittedName>
</protein>
<keyword evidence="3" id="KW-1185">Reference proteome</keyword>
<name>A0A8C6HWH9_MUSSI</name>
<reference evidence="2" key="1">
    <citation type="submission" date="2025-08" db="UniProtKB">
        <authorList>
            <consortium name="Ensembl"/>
        </authorList>
    </citation>
    <scope>IDENTIFICATION</scope>
</reference>
<dbReference type="AlphaFoldDB" id="A0A8C6HWH9"/>
<feature type="compositionally biased region" description="Basic and acidic residues" evidence="1">
    <location>
        <begin position="1"/>
        <end position="11"/>
    </location>
</feature>
<dbReference type="Proteomes" id="UP000694415">
    <property type="component" value="Unplaced"/>
</dbReference>
<reference evidence="2" key="2">
    <citation type="submission" date="2025-09" db="UniProtKB">
        <authorList>
            <consortium name="Ensembl"/>
        </authorList>
    </citation>
    <scope>IDENTIFICATION</scope>
</reference>
<evidence type="ECO:0000313" key="3">
    <source>
        <dbReference type="Proteomes" id="UP000694415"/>
    </source>
</evidence>
<dbReference type="Ensembl" id="ENSMSIT00000033937.1">
    <property type="protein sequence ID" value="ENSMSIP00000026926.1"/>
    <property type="gene ID" value="ENSMSIG00000022707.1"/>
</dbReference>
<organism evidence="2 3">
    <name type="scientific">Mus spicilegus</name>
    <name type="common">Mound-building mouse</name>
    <dbReference type="NCBI Taxonomy" id="10103"/>
    <lineage>
        <taxon>Eukaryota</taxon>
        <taxon>Metazoa</taxon>
        <taxon>Chordata</taxon>
        <taxon>Craniata</taxon>
        <taxon>Vertebrata</taxon>
        <taxon>Euteleostomi</taxon>
        <taxon>Mammalia</taxon>
        <taxon>Eutheria</taxon>
        <taxon>Euarchontoglires</taxon>
        <taxon>Glires</taxon>
        <taxon>Rodentia</taxon>
        <taxon>Myomorpha</taxon>
        <taxon>Muroidea</taxon>
        <taxon>Muridae</taxon>
        <taxon>Murinae</taxon>
        <taxon>Mus</taxon>
        <taxon>Mus</taxon>
    </lineage>
</organism>
<feature type="region of interest" description="Disordered" evidence="1">
    <location>
        <begin position="1"/>
        <end position="23"/>
    </location>
</feature>
<sequence>MVKATEKRHNLLQDVEPSTTTSKPKRVMNCLIPDIVPSTWTSESKTVDTCLTPDVEPSTSTAEPKTVKICCHQSRSKCSKKIRRPKVPTMKNKKTLGRMLKKKTSKNNTAPKRRFDL</sequence>
<proteinExistence type="predicted"/>
<evidence type="ECO:0000313" key="2">
    <source>
        <dbReference type="Ensembl" id="ENSMSIP00000026926.1"/>
    </source>
</evidence>
<evidence type="ECO:0000256" key="1">
    <source>
        <dbReference type="SAM" id="MobiDB-lite"/>
    </source>
</evidence>
<feature type="region of interest" description="Disordered" evidence="1">
    <location>
        <begin position="86"/>
        <end position="117"/>
    </location>
</feature>